<dbReference type="AlphaFoldDB" id="A0A168R6R8"/>
<dbReference type="InterPro" id="IPR050302">
    <property type="entry name" value="Rab_GAP_TBC_domain"/>
</dbReference>
<organism evidence="3">
    <name type="scientific">Absidia glauca</name>
    <name type="common">Pin mould</name>
    <dbReference type="NCBI Taxonomy" id="4829"/>
    <lineage>
        <taxon>Eukaryota</taxon>
        <taxon>Fungi</taxon>
        <taxon>Fungi incertae sedis</taxon>
        <taxon>Mucoromycota</taxon>
        <taxon>Mucoromycotina</taxon>
        <taxon>Mucoromycetes</taxon>
        <taxon>Mucorales</taxon>
        <taxon>Cunninghamellaceae</taxon>
        <taxon>Absidia</taxon>
    </lineage>
</organism>
<dbReference type="OrthoDB" id="294251at2759"/>
<accession>A0A168R6R8</accession>
<evidence type="ECO:0000313" key="3">
    <source>
        <dbReference type="EMBL" id="SAM06195.1"/>
    </source>
</evidence>
<gene>
    <name evidence="3" type="primary">ABSGL_12073.1 scaffold 12487</name>
</gene>
<feature type="compositionally biased region" description="Low complexity" evidence="1">
    <location>
        <begin position="125"/>
        <end position="148"/>
    </location>
</feature>
<dbReference type="InterPro" id="IPR035969">
    <property type="entry name" value="Rab-GAP_TBC_sf"/>
</dbReference>
<feature type="region of interest" description="Disordered" evidence="1">
    <location>
        <begin position="196"/>
        <end position="292"/>
    </location>
</feature>
<dbReference type="Gene3D" id="1.10.8.270">
    <property type="entry name" value="putative rabgap domain of human tbc1 domain family member 14 like domains"/>
    <property type="match status" value="1"/>
</dbReference>
<evidence type="ECO:0000259" key="2">
    <source>
        <dbReference type="PROSITE" id="PS50086"/>
    </source>
</evidence>
<dbReference type="Gene3D" id="1.10.472.80">
    <property type="entry name" value="Ypt/Rab-GAP domain of gyp1p, domain 3"/>
    <property type="match status" value="1"/>
</dbReference>
<evidence type="ECO:0000313" key="4">
    <source>
        <dbReference type="Proteomes" id="UP000078561"/>
    </source>
</evidence>
<feature type="compositionally biased region" description="Polar residues" evidence="1">
    <location>
        <begin position="249"/>
        <end position="277"/>
    </location>
</feature>
<feature type="domain" description="Rab-GAP TBC" evidence="2">
    <location>
        <begin position="419"/>
        <end position="639"/>
    </location>
</feature>
<dbReference type="InterPro" id="IPR000195">
    <property type="entry name" value="Rab-GAP-TBC_dom"/>
</dbReference>
<dbReference type="SUPFAM" id="SSF47923">
    <property type="entry name" value="Ypt/Rab-GAP domain of gyp1p"/>
    <property type="match status" value="2"/>
</dbReference>
<proteinExistence type="predicted"/>
<dbReference type="OMA" id="DRRREIC"/>
<dbReference type="Proteomes" id="UP000078561">
    <property type="component" value="Unassembled WGS sequence"/>
</dbReference>
<dbReference type="STRING" id="4829.A0A168R6R8"/>
<feature type="compositionally biased region" description="Polar residues" evidence="1">
    <location>
        <begin position="151"/>
        <end position="174"/>
    </location>
</feature>
<dbReference type="FunCoup" id="A0A168R6R8">
    <property type="interactions" value="97"/>
</dbReference>
<keyword evidence="4" id="KW-1185">Reference proteome</keyword>
<dbReference type="InParanoid" id="A0A168R6R8"/>
<dbReference type="PANTHER" id="PTHR47219:SF20">
    <property type="entry name" value="TBC1 DOMAIN FAMILY MEMBER 2B"/>
    <property type="match status" value="1"/>
</dbReference>
<dbReference type="GO" id="GO:0031267">
    <property type="term" value="F:small GTPase binding"/>
    <property type="evidence" value="ECO:0007669"/>
    <property type="project" value="TreeGrafter"/>
</dbReference>
<sequence length="752" mass="84936">MTLTSKESVDKLHGAPFTIRKISSEDDVGGLPRSHYTPKVISVYADSIRRQRSDSFVHSYNHHHKSNNSNNHNTHQTPTATRTLSARRPIHSHMSTQDDDDNDSMDKPDPTTCDSTNDRSGFLTVNNININNNVNSSSNSSIRNSGGSYHSRASTLTATPPSLHINTSSSTTSHGKNDTGAILEGVLIRRAIRPGSHLAHQQQKATTKDDLITPSASPKDEEKETLTYSPTPITNTTTPLIQNGGIISPVSSTLDSSIPTPWQPPSLTTPHPSNLTISSMSSPPPLDDDTTIGSVVSKMLPRKDKSLDDYSKHPSLFKRLAQRHHHGPRLYRDDAMASSSPSATVIMDQNTELDRYGFQKATQWIPLDTYHDFEKYYQPTLDRRLLRWQQLLDEHESKLPDRNTQGESFGLVKRYVRKGVPSHLRGHIWFHYSGAEAKMDANPGVYEKFLKRAQEMGNENEFADLIERDLHRTFPDNIQFSKAAAKAMAAATLDTTTATKPPAIDVLRRVLSAFSVYCPSVGYCQSLNYLVGMLLLFLKEEETFWCLVTIVQTTLPAGVYDVTMEGASIDQAVLMMLLYERMPQLWYKLTDKTFWEAEADGVSMPTITLVTSHWFLTLFINILPTETVLRVWDCFFYEGSSILFRIAMTLFKMSEPIIYGLIDPLEIFQVIQNFPKRLIDCQTLMDNAFRRFGSLTDVTSEDLDRRREICRELRKARRIMTSEELVATRHKLDPPLRKRWKLAVNPSSGSRK</sequence>
<dbReference type="GO" id="GO:0005096">
    <property type="term" value="F:GTPase activator activity"/>
    <property type="evidence" value="ECO:0007669"/>
    <property type="project" value="TreeGrafter"/>
</dbReference>
<dbReference type="EMBL" id="LT554510">
    <property type="protein sequence ID" value="SAM06195.1"/>
    <property type="molecule type" value="Genomic_DNA"/>
</dbReference>
<name>A0A168R6R8_ABSGL</name>
<evidence type="ECO:0000256" key="1">
    <source>
        <dbReference type="SAM" id="MobiDB-lite"/>
    </source>
</evidence>
<feature type="region of interest" description="Disordered" evidence="1">
    <location>
        <begin position="59"/>
        <end position="178"/>
    </location>
</feature>
<dbReference type="Pfam" id="PF00566">
    <property type="entry name" value="RabGAP-TBC"/>
    <property type="match status" value="1"/>
</dbReference>
<dbReference type="PROSITE" id="PS50086">
    <property type="entry name" value="TBC_RABGAP"/>
    <property type="match status" value="1"/>
</dbReference>
<feature type="compositionally biased region" description="Low complexity" evidence="1">
    <location>
        <begin position="226"/>
        <end position="239"/>
    </location>
</feature>
<dbReference type="FunFam" id="1.10.8.270:FF:000016">
    <property type="entry name" value="TBC1 domain family member 2A"/>
    <property type="match status" value="1"/>
</dbReference>
<dbReference type="PANTHER" id="PTHR47219">
    <property type="entry name" value="RAB GTPASE-ACTIVATING PROTEIN 1-LIKE"/>
    <property type="match status" value="1"/>
</dbReference>
<reference evidence="3" key="1">
    <citation type="submission" date="2016-04" db="EMBL/GenBank/DDBJ databases">
        <authorList>
            <person name="Evans L.H."/>
            <person name="Alamgir A."/>
            <person name="Owens N."/>
            <person name="Weber N.D."/>
            <person name="Virtaneva K."/>
            <person name="Barbian K."/>
            <person name="Babar A."/>
            <person name="Rosenke K."/>
        </authorList>
    </citation>
    <scope>NUCLEOTIDE SEQUENCE [LARGE SCALE GENOMIC DNA]</scope>
    <source>
        <strain evidence="3">CBS 101.48</strain>
    </source>
</reference>
<protein>
    <recommendedName>
        <fullName evidence="2">Rab-GAP TBC domain-containing protein</fullName>
    </recommendedName>
</protein>
<dbReference type="SMART" id="SM00164">
    <property type="entry name" value="TBC"/>
    <property type="match status" value="1"/>
</dbReference>
<dbReference type="Gene3D" id="1.10.10.750">
    <property type="entry name" value="Ypt/Rab-GAP domain of gyp1p, domain 1"/>
    <property type="match status" value="1"/>
</dbReference>